<protein>
    <submittedName>
        <fullName evidence="1">Uncharacterized protein</fullName>
    </submittedName>
</protein>
<dbReference type="RefSeq" id="WP_354416091.1">
    <property type="nucleotide sequence ID" value="NZ_JBEPLM010000007.1"/>
</dbReference>
<proteinExistence type="predicted"/>
<comment type="caution">
    <text evidence="1">The sequence shown here is derived from an EMBL/GenBank/DDBJ whole genome shotgun (WGS) entry which is preliminary data.</text>
</comment>
<gene>
    <name evidence="1" type="ORF">ABID26_004055</name>
</gene>
<dbReference type="EMBL" id="JBEPLM010000007">
    <property type="protein sequence ID" value="MET3594647.1"/>
    <property type="molecule type" value="Genomic_DNA"/>
</dbReference>
<evidence type="ECO:0000313" key="2">
    <source>
        <dbReference type="Proteomes" id="UP001549036"/>
    </source>
</evidence>
<keyword evidence="2" id="KW-1185">Reference proteome</keyword>
<reference evidence="1 2" key="1">
    <citation type="submission" date="2024-06" db="EMBL/GenBank/DDBJ databases">
        <title>Genomic Encyclopedia of Type Strains, Phase IV (KMG-IV): sequencing the most valuable type-strain genomes for metagenomic binning, comparative biology and taxonomic classification.</title>
        <authorList>
            <person name="Goeker M."/>
        </authorList>
    </citation>
    <scope>NUCLEOTIDE SEQUENCE [LARGE SCALE GENOMIC DNA]</scope>
    <source>
        <strain evidence="1 2">DSM 29846</strain>
    </source>
</reference>
<name>A0ABV2HX10_9HYPH</name>
<evidence type="ECO:0000313" key="1">
    <source>
        <dbReference type="EMBL" id="MET3594647.1"/>
    </source>
</evidence>
<dbReference type="Proteomes" id="UP001549036">
    <property type="component" value="Unassembled WGS sequence"/>
</dbReference>
<sequence length="230" mass="25994">MRGLTVYKDHVIHHNGLKGNQPPIEGLSLTTFASIALRWNKSKDYLLRTHAMTLRKTTDYDGFPFEDFYEIRYGAKDHYHASDDPSIRVTFHDTREAEFDYVAMASRDTTTAYKRGRSGTPQETRFKIHSASIGRQEGDADVWAKGEAVRLTAILDGLDQAMHTLRSWAESGVNMRVLCPTWACRWDAKQAIISSDRLLAYADKGLSLDDFKLKLRCRVCGAACSDIRAA</sequence>
<organism evidence="1 2">
    <name type="scientific">Mesorhizobium shonense</name>
    <dbReference type="NCBI Taxonomy" id="1209948"/>
    <lineage>
        <taxon>Bacteria</taxon>
        <taxon>Pseudomonadati</taxon>
        <taxon>Pseudomonadota</taxon>
        <taxon>Alphaproteobacteria</taxon>
        <taxon>Hyphomicrobiales</taxon>
        <taxon>Phyllobacteriaceae</taxon>
        <taxon>Mesorhizobium</taxon>
    </lineage>
</organism>
<accession>A0ABV2HX10</accession>